<dbReference type="InterPro" id="IPR053151">
    <property type="entry name" value="RNase_H-like"/>
</dbReference>
<dbReference type="InterPro" id="IPR012337">
    <property type="entry name" value="RNaseH-like_sf"/>
</dbReference>
<dbReference type="Gene3D" id="3.30.420.10">
    <property type="entry name" value="Ribonuclease H-like superfamily/Ribonuclease H"/>
    <property type="match status" value="1"/>
</dbReference>
<dbReference type="Pfam" id="PF13456">
    <property type="entry name" value="RVT_3"/>
    <property type="match status" value="1"/>
</dbReference>
<feature type="domain" description="RNase H type-1" evidence="1">
    <location>
        <begin position="59"/>
        <end position="170"/>
    </location>
</feature>
<dbReference type="InterPro" id="IPR044730">
    <property type="entry name" value="RNase_H-like_dom_plant"/>
</dbReference>
<gene>
    <name evidence="2" type="ORF">F8388_008704</name>
</gene>
<protein>
    <recommendedName>
        <fullName evidence="1">RNase H type-1 domain-containing protein</fullName>
    </recommendedName>
</protein>
<dbReference type="GO" id="GO:0004523">
    <property type="term" value="F:RNA-DNA hybrid ribonuclease activity"/>
    <property type="evidence" value="ECO:0007669"/>
    <property type="project" value="InterPro"/>
</dbReference>
<dbReference type="SUPFAM" id="SSF53098">
    <property type="entry name" value="Ribonuclease H-like"/>
    <property type="match status" value="1"/>
</dbReference>
<dbReference type="AlphaFoldDB" id="A0A7J6HKN1"/>
<dbReference type="PANTHER" id="PTHR47723:SF19">
    <property type="entry name" value="POLYNUCLEOTIDYL TRANSFERASE, RIBONUCLEASE H-LIKE SUPERFAMILY PROTEIN"/>
    <property type="match status" value="1"/>
</dbReference>
<dbReference type="InterPro" id="IPR036397">
    <property type="entry name" value="RNaseH_sf"/>
</dbReference>
<evidence type="ECO:0000313" key="2">
    <source>
        <dbReference type="EMBL" id="KAF4395605.1"/>
    </source>
</evidence>
<dbReference type="EMBL" id="JAATIP010000006">
    <property type="protein sequence ID" value="KAF4395605.1"/>
    <property type="molecule type" value="Genomic_DNA"/>
</dbReference>
<evidence type="ECO:0000259" key="1">
    <source>
        <dbReference type="Pfam" id="PF13456"/>
    </source>
</evidence>
<dbReference type="InterPro" id="IPR002156">
    <property type="entry name" value="RNaseH_domain"/>
</dbReference>
<accession>A0A7J6HKN1</accession>
<sequence length="193" mass="21312">MAIKGQKPDVTKASSLILKRVVEFSAVLLLDSWVPHIDISEAGNDHPLRDGWDIHFKVDASIKDGEASIGALQCDVDDEIAVVLLQFFKGVSVLKAELLAIHSAMNFASQPGYGVVLIESYSTLACKELPYVWGLIQFFYEYLSLFSKFVCCSVVFVPRSKNSVANSLARCARVLRCCKRTILREVGPLVTIT</sequence>
<reference evidence="2 3" key="1">
    <citation type="journal article" date="2020" name="bioRxiv">
        <title>Sequence and annotation of 42 cannabis genomes reveals extensive copy number variation in cannabinoid synthesis and pathogen resistance genes.</title>
        <authorList>
            <person name="Mckernan K.J."/>
            <person name="Helbert Y."/>
            <person name="Kane L.T."/>
            <person name="Ebling H."/>
            <person name="Zhang L."/>
            <person name="Liu B."/>
            <person name="Eaton Z."/>
            <person name="Mclaughlin S."/>
            <person name="Kingan S."/>
            <person name="Baybayan P."/>
            <person name="Concepcion G."/>
            <person name="Jordan M."/>
            <person name="Riva A."/>
            <person name="Barbazuk W."/>
            <person name="Harkins T."/>
        </authorList>
    </citation>
    <scope>NUCLEOTIDE SEQUENCE [LARGE SCALE GENOMIC DNA]</scope>
    <source>
        <strain evidence="3">cv. Jamaican Lion 4</strain>
        <tissue evidence="2">Leaf</tissue>
    </source>
</reference>
<dbReference type="GO" id="GO:0003676">
    <property type="term" value="F:nucleic acid binding"/>
    <property type="evidence" value="ECO:0007669"/>
    <property type="project" value="InterPro"/>
</dbReference>
<dbReference type="CDD" id="cd06222">
    <property type="entry name" value="RNase_H_like"/>
    <property type="match status" value="1"/>
</dbReference>
<evidence type="ECO:0000313" key="3">
    <source>
        <dbReference type="Proteomes" id="UP000525078"/>
    </source>
</evidence>
<proteinExistence type="predicted"/>
<dbReference type="Proteomes" id="UP000525078">
    <property type="component" value="Unassembled WGS sequence"/>
</dbReference>
<comment type="caution">
    <text evidence="2">The sequence shown here is derived from an EMBL/GenBank/DDBJ whole genome shotgun (WGS) entry which is preliminary data.</text>
</comment>
<dbReference type="PANTHER" id="PTHR47723">
    <property type="entry name" value="OS05G0353850 PROTEIN"/>
    <property type="match status" value="1"/>
</dbReference>
<name>A0A7J6HKN1_CANSA</name>
<organism evidence="2 3">
    <name type="scientific">Cannabis sativa</name>
    <name type="common">Hemp</name>
    <name type="synonym">Marijuana</name>
    <dbReference type="NCBI Taxonomy" id="3483"/>
    <lineage>
        <taxon>Eukaryota</taxon>
        <taxon>Viridiplantae</taxon>
        <taxon>Streptophyta</taxon>
        <taxon>Embryophyta</taxon>
        <taxon>Tracheophyta</taxon>
        <taxon>Spermatophyta</taxon>
        <taxon>Magnoliopsida</taxon>
        <taxon>eudicotyledons</taxon>
        <taxon>Gunneridae</taxon>
        <taxon>Pentapetalae</taxon>
        <taxon>rosids</taxon>
        <taxon>fabids</taxon>
        <taxon>Rosales</taxon>
        <taxon>Cannabaceae</taxon>
        <taxon>Cannabis</taxon>
    </lineage>
</organism>